<feature type="region of interest" description="Disordered" evidence="2">
    <location>
        <begin position="1"/>
        <end position="84"/>
    </location>
</feature>
<sequence length="705" mass="79198">MEDIDFPQPQPTSSSKPSPQQSQQQQQLHPADLPHSSGTAQSSRRRPSQPVPTSSSSGPSSSNSTSNAGEPRPGSSRRNSKQLQRDELAAKMGKHDMKRGISQRSSDAGGLAVGMLGICQADTTVRRRSRGIGGTSDECLECFLMVEEHEQPFELTVEASSDLGLSVHGPTELSVVVRLMHPPNVSCTWDHGGELASDLYALYDDQLEGRCMRTGTTHHEADAIEQTFYCFDPNVLLELCKLRKETELRRLERLSTQRTKRDFHPTGCSLNNLLSTNRKVYEFGLEHEGLKPTSQIILSTIFLVTDVLSEFYNRRIAANANGLFYDTGRPGGTSGSDSSPPKGNPPIEVILLQTIKHQILHKLGLRERPRLTKHLNNEHVFEAFDRIYGNKINIGNTYAEEHYYRRYLTANLSSDLSGDFVDAFFSGPDSATSDRANQGQQQQGQQGQQQQQQQGPQTGQSAKQRTKSKPPVGSEHGSSSGGGGGDKHNLFAGTKILSYAEKGGMSREELIETNERLRAVRLRLEESYDTAKKALVNLMNKYGDSKSQRNIFNRYPMLKLMIKDVIRLETQYWTLVEIPKQEKLETVPAFVLRACSIMEKSQKSGEGVKTSAKLAEEAAERRERMERLETMTTAQIEQENTQMINDLYRLLKKYTGLRNLIRELKSEYGNSKIYPIFPRYTMLKDMIKDIMHDPDYMEVCHEVDN</sequence>
<dbReference type="PANTHER" id="PTHR21010:SF3">
    <property type="entry name" value="DAXX"/>
    <property type="match status" value="1"/>
</dbReference>
<evidence type="ECO:0000313" key="3">
    <source>
        <dbReference type="EnsemblMetazoa" id="AEPI006127-PA"/>
    </source>
</evidence>
<protein>
    <submittedName>
        <fullName evidence="3">Uncharacterized protein</fullName>
    </submittedName>
</protein>
<evidence type="ECO:0000256" key="1">
    <source>
        <dbReference type="SAM" id="Coils"/>
    </source>
</evidence>
<dbReference type="Gene3D" id="2.60.120.970">
    <property type="match status" value="1"/>
</dbReference>
<feature type="compositionally biased region" description="Low complexity" evidence="2">
    <location>
        <begin position="11"/>
        <end position="27"/>
    </location>
</feature>
<feature type="compositionally biased region" description="Low complexity" evidence="2">
    <location>
        <begin position="51"/>
        <end position="69"/>
    </location>
</feature>
<dbReference type="VEuPathDB" id="VectorBase:AEPI006127"/>
<dbReference type="PANTHER" id="PTHR21010">
    <property type="entry name" value="AGAP001581-PA"/>
    <property type="match status" value="1"/>
</dbReference>
<evidence type="ECO:0000313" key="4">
    <source>
        <dbReference type="Proteomes" id="UP000075885"/>
    </source>
</evidence>
<dbReference type="EnsemblMetazoa" id="AEPI006127-RA">
    <property type="protein sequence ID" value="AEPI006127-PA"/>
    <property type="gene ID" value="AEPI006127"/>
</dbReference>
<evidence type="ECO:0000256" key="2">
    <source>
        <dbReference type="SAM" id="MobiDB-lite"/>
    </source>
</evidence>
<dbReference type="AlphaFoldDB" id="A0A182PGR8"/>
<accession>A0A182PGR8</accession>
<keyword evidence="1" id="KW-0175">Coiled coil</keyword>
<reference evidence="3" key="2">
    <citation type="submission" date="2020-05" db="UniProtKB">
        <authorList>
            <consortium name="EnsemblMetazoa"/>
        </authorList>
    </citation>
    <scope>IDENTIFICATION</scope>
    <source>
        <strain evidence="3">Epiroticus2</strain>
    </source>
</reference>
<proteinExistence type="predicted"/>
<dbReference type="Proteomes" id="UP000075885">
    <property type="component" value="Unassembled WGS sequence"/>
</dbReference>
<name>A0A182PGR8_9DIPT</name>
<keyword evidence="4" id="KW-1185">Reference proteome</keyword>
<feature type="compositionally biased region" description="Low complexity" evidence="2">
    <location>
        <begin position="438"/>
        <end position="460"/>
    </location>
</feature>
<feature type="region of interest" description="Disordered" evidence="2">
    <location>
        <begin position="425"/>
        <end position="487"/>
    </location>
</feature>
<reference evidence="4" key="1">
    <citation type="submission" date="2013-03" db="EMBL/GenBank/DDBJ databases">
        <title>The Genome Sequence of Anopheles epiroticus epiroticus2.</title>
        <authorList>
            <consortium name="The Broad Institute Genomics Platform"/>
            <person name="Neafsey D.E."/>
            <person name="Howell P."/>
            <person name="Walker B."/>
            <person name="Young S.K."/>
            <person name="Zeng Q."/>
            <person name="Gargeya S."/>
            <person name="Fitzgerald M."/>
            <person name="Haas B."/>
            <person name="Abouelleil A."/>
            <person name="Allen A.W."/>
            <person name="Alvarado L."/>
            <person name="Arachchi H.M."/>
            <person name="Berlin A.M."/>
            <person name="Chapman S.B."/>
            <person name="Gainer-Dewar J."/>
            <person name="Goldberg J."/>
            <person name="Griggs A."/>
            <person name="Gujja S."/>
            <person name="Hansen M."/>
            <person name="Howarth C."/>
            <person name="Imamovic A."/>
            <person name="Ireland A."/>
            <person name="Larimer J."/>
            <person name="McCowan C."/>
            <person name="Murphy C."/>
            <person name="Pearson M."/>
            <person name="Poon T.W."/>
            <person name="Priest M."/>
            <person name="Roberts A."/>
            <person name="Saif S."/>
            <person name="Shea T."/>
            <person name="Sisk P."/>
            <person name="Sykes S."/>
            <person name="Wortman J."/>
            <person name="Nusbaum C."/>
            <person name="Birren B."/>
        </authorList>
    </citation>
    <scope>NUCLEOTIDE SEQUENCE [LARGE SCALE GENOMIC DNA]</scope>
    <source>
        <strain evidence="4">Epiroticus2</strain>
    </source>
</reference>
<organism evidence="3 4">
    <name type="scientific">Anopheles epiroticus</name>
    <dbReference type="NCBI Taxonomy" id="199890"/>
    <lineage>
        <taxon>Eukaryota</taxon>
        <taxon>Metazoa</taxon>
        <taxon>Ecdysozoa</taxon>
        <taxon>Arthropoda</taxon>
        <taxon>Hexapoda</taxon>
        <taxon>Insecta</taxon>
        <taxon>Pterygota</taxon>
        <taxon>Neoptera</taxon>
        <taxon>Endopterygota</taxon>
        <taxon>Diptera</taxon>
        <taxon>Nematocera</taxon>
        <taxon>Culicoidea</taxon>
        <taxon>Culicidae</taxon>
        <taxon>Anophelinae</taxon>
        <taxon>Anopheles</taxon>
    </lineage>
</organism>
<feature type="coiled-coil region" evidence="1">
    <location>
        <begin position="507"/>
        <end position="541"/>
    </location>
</feature>